<organism evidence="2 3">
    <name type="scientific">Leptosia nina</name>
    <dbReference type="NCBI Taxonomy" id="320188"/>
    <lineage>
        <taxon>Eukaryota</taxon>
        <taxon>Metazoa</taxon>
        <taxon>Ecdysozoa</taxon>
        <taxon>Arthropoda</taxon>
        <taxon>Hexapoda</taxon>
        <taxon>Insecta</taxon>
        <taxon>Pterygota</taxon>
        <taxon>Neoptera</taxon>
        <taxon>Endopterygota</taxon>
        <taxon>Lepidoptera</taxon>
        <taxon>Glossata</taxon>
        <taxon>Ditrysia</taxon>
        <taxon>Papilionoidea</taxon>
        <taxon>Pieridae</taxon>
        <taxon>Pierinae</taxon>
        <taxon>Leptosia</taxon>
    </lineage>
</organism>
<protein>
    <submittedName>
        <fullName evidence="2">Uncharacterized protein</fullName>
    </submittedName>
</protein>
<keyword evidence="1" id="KW-0812">Transmembrane</keyword>
<evidence type="ECO:0000313" key="3">
    <source>
        <dbReference type="Proteomes" id="UP001497472"/>
    </source>
</evidence>
<reference evidence="2 3" key="1">
    <citation type="submission" date="2023-11" db="EMBL/GenBank/DDBJ databases">
        <authorList>
            <person name="Okamura Y."/>
        </authorList>
    </citation>
    <scope>NUCLEOTIDE SEQUENCE [LARGE SCALE GENOMIC DNA]</scope>
</reference>
<dbReference type="AlphaFoldDB" id="A0AAV1JHI3"/>
<sequence>MADVESGGLSGETKAFSLNLVVRTVYHAVYFVGDNFVLAWGLYIWYHIGERDLEHPLLHNLKYLAPAFFTNWNFVSFELDIFY</sequence>
<comment type="caution">
    <text evidence="2">The sequence shown here is derived from an EMBL/GenBank/DDBJ whole genome shotgun (WGS) entry which is preliminary data.</text>
</comment>
<keyword evidence="3" id="KW-1185">Reference proteome</keyword>
<gene>
    <name evidence="2" type="ORF">LNINA_LOCUS8143</name>
</gene>
<dbReference type="Proteomes" id="UP001497472">
    <property type="component" value="Unassembled WGS sequence"/>
</dbReference>
<proteinExistence type="predicted"/>
<name>A0AAV1JHI3_9NEOP</name>
<keyword evidence="1" id="KW-1133">Transmembrane helix</keyword>
<evidence type="ECO:0000256" key="1">
    <source>
        <dbReference type="SAM" id="Phobius"/>
    </source>
</evidence>
<evidence type="ECO:0000313" key="2">
    <source>
        <dbReference type="EMBL" id="CAK1548791.1"/>
    </source>
</evidence>
<feature type="transmembrane region" description="Helical" evidence="1">
    <location>
        <begin position="25"/>
        <end position="46"/>
    </location>
</feature>
<accession>A0AAV1JHI3</accession>
<keyword evidence="1" id="KW-0472">Membrane</keyword>
<dbReference type="EMBL" id="CAVLEF010000011">
    <property type="protein sequence ID" value="CAK1548791.1"/>
    <property type="molecule type" value="Genomic_DNA"/>
</dbReference>